<protein>
    <recommendedName>
        <fullName evidence="2">Urease accessory protein UreH-like transmembrane domain-containing protein</fullName>
    </recommendedName>
</protein>
<keyword evidence="1" id="KW-1133">Transmembrane helix</keyword>
<reference evidence="3 4" key="1">
    <citation type="submission" date="2020-06" db="EMBL/GenBank/DDBJ databases">
        <title>Interaction of electrochemicaly active bacteria, Geobacter bremensis R4 on different carbon anode.</title>
        <authorList>
            <person name="Meng L."/>
            <person name="Yoshida N."/>
        </authorList>
    </citation>
    <scope>NUCLEOTIDE SEQUENCE [LARGE SCALE GENOMIC DNA]</scope>
    <source>
        <strain evidence="3 4">R4</strain>
    </source>
</reference>
<gene>
    <name evidence="3" type="ORF">GEOBRER4_28870</name>
</gene>
<dbReference type="InterPro" id="IPR039447">
    <property type="entry name" value="UreH-like_TM_dom"/>
</dbReference>
<dbReference type="PANTHER" id="PTHR42208:SF1">
    <property type="entry name" value="HEAVY METAL TRANSPORTER"/>
    <property type="match status" value="1"/>
</dbReference>
<organism evidence="3 4">
    <name type="scientific">Citrifermentans bremense</name>
    <dbReference type="NCBI Taxonomy" id="60035"/>
    <lineage>
        <taxon>Bacteria</taxon>
        <taxon>Pseudomonadati</taxon>
        <taxon>Thermodesulfobacteriota</taxon>
        <taxon>Desulfuromonadia</taxon>
        <taxon>Geobacterales</taxon>
        <taxon>Geobacteraceae</taxon>
        <taxon>Citrifermentans</taxon>
    </lineage>
</organism>
<keyword evidence="4" id="KW-1185">Reference proteome</keyword>
<name>A0A6S6M1B7_9BACT</name>
<dbReference type="EMBL" id="AP023213">
    <property type="protein sequence ID" value="BCG48137.1"/>
    <property type="molecule type" value="Genomic_DNA"/>
</dbReference>
<feature type="transmembrane region" description="Helical" evidence="1">
    <location>
        <begin position="196"/>
        <end position="217"/>
    </location>
</feature>
<feature type="transmembrane region" description="Helical" evidence="1">
    <location>
        <begin position="53"/>
        <end position="74"/>
    </location>
</feature>
<keyword evidence="1" id="KW-0812">Transmembrane</keyword>
<dbReference type="RefSeq" id="WP_185242930.1">
    <property type="nucleotide sequence ID" value="NZ_AP023213.1"/>
</dbReference>
<keyword evidence="1" id="KW-0472">Membrane</keyword>
<dbReference type="AlphaFoldDB" id="A0A6S6M1B7"/>
<feature type="transmembrane region" description="Helical" evidence="1">
    <location>
        <begin position="80"/>
        <end position="101"/>
    </location>
</feature>
<accession>A0A6S6M1B7</accession>
<evidence type="ECO:0000256" key="1">
    <source>
        <dbReference type="SAM" id="Phobius"/>
    </source>
</evidence>
<feature type="transmembrane region" description="Helical" evidence="1">
    <location>
        <begin position="6"/>
        <end position="32"/>
    </location>
</feature>
<feature type="transmembrane region" description="Helical" evidence="1">
    <location>
        <begin position="162"/>
        <end position="184"/>
    </location>
</feature>
<proteinExistence type="predicted"/>
<sequence length="219" mass="21817">MLVVWLAFLAGITGSFHCIGMCGGVVAALSLRDSGAPLAARICSQLCYNLGRVATYTLLGAVAGLAGSSLDLVALKSASFWFLAGANLLVVMLGLSSALGLEALNLSTFERGAARFLSGPLKRALSTSTPLASLPLGLILGLLPCGMVYAPLVAAAGTGSAFTGAATMAALGAGTVPVMLGLGTASSAISGKLHRVMLRLAGVAVALMGLAGLWRAVGR</sequence>
<dbReference type="KEGG" id="gbn:GEOBRER4_28870"/>
<dbReference type="PANTHER" id="PTHR42208">
    <property type="entry name" value="HEAVY METAL TRANSPORTER-RELATED"/>
    <property type="match status" value="1"/>
</dbReference>
<feature type="transmembrane region" description="Helical" evidence="1">
    <location>
        <begin position="131"/>
        <end position="150"/>
    </location>
</feature>
<dbReference type="Proteomes" id="UP000515472">
    <property type="component" value="Chromosome"/>
</dbReference>
<evidence type="ECO:0000259" key="2">
    <source>
        <dbReference type="Pfam" id="PF13386"/>
    </source>
</evidence>
<evidence type="ECO:0000313" key="3">
    <source>
        <dbReference type="EMBL" id="BCG48137.1"/>
    </source>
</evidence>
<evidence type="ECO:0000313" key="4">
    <source>
        <dbReference type="Proteomes" id="UP000515472"/>
    </source>
</evidence>
<dbReference type="Pfam" id="PF13386">
    <property type="entry name" value="DsbD_2"/>
    <property type="match status" value="1"/>
</dbReference>
<feature type="domain" description="Urease accessory protein UreH-like transmembrane" evidence="2">
    <location>
        <begin position="7"/>
        <end position="210"/>
    </location>
</feature>